<gene>
    <name evidence="1" type="ORF">FCI23_32140</name>
</gene>
<dbReference type="RefSeq" id="WP_136727543.1">
    <property type="nucleotide sequence ID" value="NZ_SUMC01000039.1"/>
</dbReference>
<name>A0A4U0SAR5_9ACTN</name>
<proteinExistence type="predicted"/>
<sequence>MSRPNVLPSYSGAPINAVAEYPDPDYPVHLAVLAHRQRCHHRPSGPKIREVPAEPAARHFVMMRDGAMTAGCLFDPDLVCETFLLGVEGLLKAHAAPSNTKPAGGR</sequence>
<comment type="caution">
    <text evidence="1">The sequence shown here is derived from an EMBL/GenBank/DDBJ whole genome shotgun (WGS) entry which is preliminary data.</text>
</comment>
<evidence type="ECO:0000313" key="1">
    <source>
        <dbReference type="EMBL" id="TKA06420.1"/>
    </source>
</evidence>
<organism evidence="1 2">
    <name type="scientific">Actinacidiphila oryziradicis</name>
    <dbReference type="NCBI Taxonomy" id="2571141"/>
    <lineage>
        <taxon>Bacteria</taxon>
        <taxon>Bacillati</taxon>
        <taxon>Actinomycetota</taxon>
        <taxon>Actinomycetes</taxon>
        <taxon>Kitasatosporales</taxon>
        <taxon>Streptomycetaceae</taxon>
        <taxon>Actinacidiphila</taxon>
    </lineage>
</organism>
<dbReference type="EMBL" id="SUMC01000039">
    <property type="protein sequence ID" value="TKA06420.1"/>
    <property type="molecule type" value="Genomic_DNA"/>
</dbReference>
<dbReference type="Proteomes" id="UP000305778">
    <property type="component" value="Unassembled WGS sequence"/>
</dbReference>
<accession>A0A4U0SAR5</accession>
<evidence type="ECO:0000313" key="2">
    <source>
        <dbReference type="Proteomes" id="UP000305778"/>
    </source>
</evidence>
<dbReference type="OrthoDB" id="4214267at2"/>
<reference evidence="1 2" key="1">
    <citation type="submission" date="2019-04" db="EMBL/GenBank/DDBJ databases">
        <title>Streptomyces oryziradicis sp. nov., a novel actinomycete isolated from rhizosphere soil of rice (Oryza sativa L.).</title>
        <authorList>
            <person name="Li C."/>
        </authorList>
    </citation>
    <scope>NUCLEOTIDE SEQUENCE [LARGE SCALE GENOMIC DNA]</scope>
    <source>
        <strain evidence="1 2">NEAU-C40</strain>
    </source>
</reference>
<keyword evidence="2" id="KW-1185">Reference proteome</keyword>
<protein>
    <submittedName>
        <fullName evidence="1">TetR family transcriptional regulator</fullName>
    </submittedName>
</protein>
<dbReference type="Gene3D" id="1.10.357.10">
    <property type="entry name" value="Tetracycline Repressor, domain 2"/>
    <property type="match status" value="1"/>
</dbReference>
<dbReference type="AlphaFoldDB" id="A0A4U0SAR5"/>